<keyword evidence="2" id="KW-1185">Reference proteome</keyword>
<protein>
    <submittedName>
        <fullName evidence="1">Uncharacterized protein</fullName>
    </submittedName>
</protein>
<name>A0A3M7LVG8_9PLEO</name>
<evidence type="ECO:0000313" key="2">
    <source>
        <dbReference type="Proteomes" id="UP000265663"/>
    </source>
</evidence>
<accession>A0A3M7LVG8</accession>
<evidence type="ECO:0000313" key="1">
    <source>
        <dbReference type="EMBL" id="RMZ66219.1"/>
    </source>
</evidence>
<sequence length="244" mass="27285">MLSWGNDLQLESSHSEYLNDSGMSSMDFSLNDLLRTPSVVEEPVLNNSTTRPPMPLSLGLRPRNEQDSQCILECVRIITDVENYIMAELKSFKILLNITRKALNSLKRLIGLQQASRNLRCLFLFSTIQYQVLEMLEACFTNVQRECSLGGTSGTGTSALGLRKPLMGLEDFGVDPEEQSEWRLQMILKEVNHATETLKKMKSLAGIGPDTNESQGDDASTSREGCYLDLELRLEDLSMRISAA</sequence>
<dbReference type="EMBL" id="KE747806">
    <property type="protein sequence ID" value="RMZ66219.1"/>
    <property type="molecule type" value="Genomic_DNA"/>
</dbReference>
<gene>
    <name evidence="1" type="ORF">GMOD_00005302</name>
</gene>
<dbReference type="Proteomes" id="UP000265663">
    <property type="component" value="Unassembled WGS sequence"/>
</dbReference>
<proteinExistence type="predicted"/>
<dbReference type="AlphaFoldDB" id="A0A3M7LVG8"/>
<dbReference type="OrthoDB" id="2328572at2759"/>
<reference evidence="1 2" key="1">
    <citation type="journal article" date="2014" name="PLoS ONE">
        <title>De novo Genome Assembly of the Fungal Plant Pathogen Pyrenophora semeniperda.</title>
        <authorList>
            <person name="Soliai M.M."/>
            <person name="Meyer S.E."/>
            <person name="Udall J.A."/>
            <person name="Elzinga D.E."/>
            <person name="Hermansen R.A."/>
            <person name="Bodily P.M."/>
            <person name="Hart A.A."/>
            <person name="Coleman C.E."/>
        </authorList>
    </citation>
    <scope>NUCLEOTIDE SEQUENCE [LARGE SCALE GENOMIC DNA]</scope>
    <source>
        <strain evidence="1 2">CCB06</strain>
        <tissue evidence="1">Mycelium</tissue>
    </source>
</reference>
<organism evidence="1 2">
    <name type="scientific">Pyrenophora seminiperda CCB06</name>
    <dbReference type="NCBI Taxonomy" id="1302712"/>
    <lineage>
        <taxon>Eukaryota</taxon>
        <taxon>Fungi</taxon>
        <taxon>Dikarya</taxon>
        <taxon>Ascomycota</taxon>
        <taxon>Pezizomycotina</taxon>
        <taxon>Dothideomycetes</taxon>
        <taxon>Pleosporomycetidae</taxon>
        <taxon>Pleosporales</taxon>
        <taxon>Pleosporineae</taxon>
        <taxon>Pleosporaceae</taxon>
        <taxon>Pyrenophora</taxon>
    </lineage>
</organism>